<keyword evidence="4" id="KW-1185">Reference proteome</keyword>
<dbReference type="AlphaFoldDB" id="A0A1H0W620"/>
<feature type="transmembrane region" description="Helical" evidence="2">
    <location>
        <begin position="12"/>
        <end position="34"/>
    </location>
</feature>
<feature type="region of interest" description="Disordered" evidence="1">
    <location>
        <begin position="332"/>
        <end position="353"/>
    </location>
</feature>
<evidence type="ECO:0000256" key="1">
    <source>
        <dbReference type="SAM" id="MobiDB-lite"/>
    </source>
</evidence>
<evidence type="ECO:0000313" key="3">
    <source>
        <dbReference type="EMBL" id="SDP86043.1"/>
    </source>
</evidence>
<evidence type="ECO:0000256" key="2">
    <source>
        <dbReference type="SAM" id="Phobius"/>
    </source>
</evidence>
<feature type="compositionally biased region" description="Basic and acidic residues" evidence="1">
    <location>
        <begin position="332"/>
        <end position="345"/>
    </location>
</feature>
<reference evidence="3 4" key="1">
    <citation type="submission" date="2016-10" db="EMBL/GenBank/DDBJ databases">
        <authorList>
            <person name="de Groot N.N."/>
        </authorList>
    </citation>
    <scope>NUCLEOTIDE SEQUENCE [LARGE SCALE GENOMIC DNA]</scope>
    <source>
        <strain evidence="3 4">DSM 12272</strain>
    </source>
</reference>
<organism evidence="3 4">
    <name type="scientific">Clostridium gasigenes</name>
    <dbReference type="NCBI Taxonomy" id="94869"/>
    <lineage>
        <taxon>Bacteria</taxon>
        <taxon>Bacillati</taxon>
        <taxon>Bacillota</taxon>
        <taxon>Clostridia</taxon>
        <taxon>Eubacteriales</taxon>
        <taxon>Clostridiaceae</taxon>
        <taxon>Clostridium</taxon>
    </lineage>
</organism>
<dbReference type="SUPFAM" id="SSF110296">
    <property type="entry name" value="Oligoxyloglucan reducing end-specific cellobiohydrolase"/>
    <property type="match status" value="1"/>
</dbReference>
<dbReference type="InterPro" id="IPR015943">
    <property type="entry name" value="WD40/YVTN_repeat-like_dom_sf"/>
</dbReference>
<proteinExistence type="predicted"/>
<protein>
    <submittedName>
        <fullName evidence="3">Uncharacterized protein</fullName>
    </submittedName>
</protein>
<dbReference type="Proteomes" id="UP000198597">
    <property type="component" value="Unassembled WGS sequence"/>
</dbReference>
<dbReference type="STRING" id="94869.SAMN04488529_1345"/>
<evidence type="ECO:0000313" key="4">
    <source>
        <dbReference type="Proteomes" id="UP000198597"/>
    </source>
</evidence>
<dbReference type="EMBL" id="FNJM01000034">
    <property type="protein sequence ID" value="SDP86043.1"/>
    <property type="molecule type" value="Genomic_DNA"/>
</dbReference>
<feature type="transmembrane region" description="Helical" evidence="2">
    <location>
        <begin position="94"/>
        <end position="112"/>
    </location>
</feature>
<dbReference type="RefSeq" id="WP_089973765.1">
    <property type="nucleotide sequence ID" value="NZ_FNJM01000034.1"/>
</dbReference>
<keyword evidence="2" id="KW-0812">Transmembrane</keyword>
<accession>A0A1H0W620</accession>
<gene>
    <name evidence="3" type="ORF">SAMN04488529_1345</name>
</gene>
<keyword evidence="2" id="KW-1133">Transmembrane helix</keyword>
<sequence length="508" mass="57795">MKKYKQITRRKIFISMLLNPLFIFIYCISMYELYTLCKFGRTGHNIIVLAICMFSYLIWLIVFIARSIKIPLNVSQENTDSDSTVKVKSLYKTMWTYIAIVIIVAITSFYGYKIYNTAINYNGKLAWVLEDLRNKRTVKLEHNNIFKDGIEGVFTDINEKIDIPKELYVSGNFDLIFTNDGTITSLDTFIYGKDDKDKLKSFLITYDSNKSEKIIVYQDDYVNADYNEDKLLNPLMTTMNVIPLKETVNKWDENEYGIIYGGKRSWGYNTNGIMYIDLNGNIKAPNDAPSEIIGYTVSLFVPGKEDIYMPVRYNLVKDLENIFKEDSLDKKRTENNLEKSSEGSKKPSGNTEEEFYLSDKTGYRLQITGAAAGSRFYSLYGTFDGGITWQTVNENPFLGSGGGASGITFINEKLGFLALSHSGGSHADLYRTEDGGSSYEKVDFPVVKIPLKDGKTYNPFDFPGMPYDENGTLNTMVGQGSDGDYNKNCEALYRSKDQGITWEYVKEV</sequence>
<dbReference type="OrthoDB" id="1701846at2"/>
<name>A0A1H0W620_9CLOT</name>
<keyword evidence="2" id="KW-0472">Membrane</keyword>
<feature type="transmembrane region" description="Helical" evidence="2">
    <location>
        <begin position="46"/>
        <end position="65"/>
    </location>
</feature>
<dbReference type="Gene3D" id="2.130.10.10">
    <property type="entry name" value="YVTN repeat-like/Quinoprotein amine dehydrogenase"/>
    <property type="match status" value="1"/>
</dbReference>